<sequence length="748" mass="82176">MPPKPTPKIKAVTGPPRELIARIEYLRDLLKYLPDSLPVDPADSPYRFCLDPDCLEMGGYFGASRCPPKINEGRSGERETFRTSWIKRLISTAVASGAKIPSPASKRKAAEPGLNSESALPAAKKAKAAVIIVDTDLESEASPIATSSAIAPPPPPSISSNSRSKPITGKPKQSTLAGMGWKTADVEQIQKYWRKVNEDNVEKRREKVKRDQRTQEEKKERERELARLRKQRQREREKEAADEEPDPRPTVNQVLRGGAEAAAQTSSIGDVADLSRPATQGWKKHRNGTQGGVVQNVATKRAVADLQRSHPHLFNASGNRLHRGTIWKWIVPGERCFTDAALKSISNRRSLVGTGRVGILAPYPDLVANIVTTLEGIRASGCVVNVPIACSVMIALIKNARPELLDKFKCSEKFVRAFLESKLDWTMCKATRTAKHIPDNASELCERALFCLAYAIEHENIPAKLLINYDQTGVYIRPSQGQTFAPRGSKQVDLHGKDEKRALTLGIATTADGTPASTGTGLGRQDTFITSDQEGRWSDKRTSHFSTQKTMRELFTIIFKAHIEAVIAADPDLDEDQKSILYFDIYPVHISKELLLRDASVQSCVELYDWLSTPDGRDVITRSWKQCVVPGKPEYDLSYATLTSKATRKALRAYLKTDTILADEIKARLGSSKLPPLPDDLPTTGVIVENNPDGDIHGDDSDVPLSDVIRVALGEGLVSPAPSDFEVTKSSVSEDGPGLTAANEEDDI</sequence>
<organism evidence="2 3">
    <name type="scientific">Mycena alexandri</name>
    <dbReference type="NCBI Taxonomy" id="1745969"/>
    <lineage>
        <taxon>Eukaryota</taxon>
        <taxon>Fungi</taxon>
        <taxon>Dikarya</taxon>
        <taxon>Basidiomycota</taxon>
        <taxon>Agaricomycotina</taxon>
        <taxon>Agaricomycetes</taxon>
        <taxon>Agaricomycetidae</taxon>
        <taxon>Agaricales</taxon>
        <taxon>Marasmiineae</taxon>
        <taxon>Mycenaceae</taxon>
        <taxon>Mycena</taxon>
    </lineage>
</organism>
<comment type="caution">
    <text evidence="2">The sequence shown here is derived from an EMBL/GenBank/DDBJ whole genome shotgun (WGS) entry which is preliminary data.</text>
</comment>
<feature type="region of interest" description="Disordered" evidence="1">
    <location>
        <begin position="720"/>
        <end position="748"/>
    </location>
</feature>
<evidence type="ECO:0000313" key="3">
    <source>
        <dbReference type="Proteomes" id="UP001218188"/>
    </source>
</evidence>
<dbReference type="Proteomes" id="UP001218188">
    <property type="component" value="Unassembled WGS sequence"/>
</dbReference>
<gene>
    <name evidence="2" type="ORF">C8F04DRAFT_1181741</name>
</gene>
<accession>A0AAD6X5R7</accession>
<name>A0AAD6X5R7_9AGAR</name>
<evidence type="ECO:0000313" key="2">
    <source>
        <dbReference type="EMBL" id="KAJ7035961.1"/>
    </source>
</evidence>
<proteinExistence type="predicted"/>
<feature type="region of interest" description="Disordered" evidence="1">
    <location>
        <begin position="145"/>
        <end position="181"/>
    </location>
</feature>
<dbReference type="AlphaFoldDB" id="A0AAD6X5R7"/>
<feature type="compositionally biased region" description="Basic and acidic residues" evidence="1">
    <location>
        <begin position="200"/>
        <end position="227"/>
    </location>
</feature>
<dbReference type="EMBL" id="JARJCM010000046">
    <property type="protein sequence ID" value="KAJ7035961.1"/>
    <property type="molecule type" value="Genomic_DNA"/>
</dbReference>
<reference evidence="2" key="1">
    <citation type="submission" date="2023-03" db="EMBL/GenBank/DDBJ databases">
        <title>Massive genome expansion in bonnet fungi (Mycena s.s.) driven by repeated elements and novel gene families across ecological guilds.</title>
        <authorList>
            <consortium name="Lawrence Berkeley National Laboratory"/>
            <person name="Harder C.B."/>
            <person name="Miyauchi S."/>
            <person name="Viragh M."/>
            <person name="Kuo A."/>
            <person name="Thoen E."/>
            <person name="Andreopoulos B."/>
            <person name="Lu D."/>
            <person name="Skrede I."/>
            <person name="Drula E."/>
            <person name="Henrissat B."/>
            <person name="Morin E."/>
            <person name="Kohler A."/>
            <person name="Barry K."/>
            <person name="LaButti K."/>
            <person name="Morin E."/>
            <person name="Salamov A."/>
            <person name="Lipzen A."/>
            <person name="Mereny Z."/>
            <person name="Hegedus B."/>
            <person name="Baldrian P."/>
            <person name="Stursova M."/>
            <person name="Weitz H."/>
            <person name="Taylor A."/>
            <person name="Grigoriev I.V."/>
            <person name="Nagy L.G."/>
            <person name="Martin F."/>
            <person name="Kauserud H."/>
        </authorList>
    </citation>
    <scope>NUCLEOTIDE SEQUENCE</scope>
    <source>
        <strain evidence="2">CBHHK200</strain>
    </source>
</reference>
<keyword evidence="3" id="KW-1185">Reference proteome</keyword>
<evidence type="ECO:0000256" key="1">
    <source>
        <dbReference type="SAM" id="MobiDB-lite"/>
    </source>
</evidence>
<feature type="region of interest" description="Disordered" evidence="1">
    <location>
        <begin position="200"/>
        <end position="289"/>
    </location>
</feature>
<protein>
    <submittedName>
        <fullName evidence="2">Uncharacterized protein</fullName>
    </submittedName>
</protein>
<feature type="compositionally biased region" description="Low complexity" evidence="1">
    <location>
        <begin position="158"/>
        <end position="167"/>
    </location>
</feature>